<dbReference type="GO" id="GO:0004852">
    <property type="term" value="F:uroporphyrinogen-III synthase activity"/>
    <property type="evidence" value="ECO:0007669"/>
    <property type="project" value="UniProtKB-UniRule"/>
</dbReference>
<proteinExistence type="inferred from homology"/>
<dbReference type="GO" id="GO:0006780">
    <property type="term" value="P:uroporphyrinogen III biosynthetic process"/>
    <property type="evidence" value="ECO:0007669"/>
    <property type="project" value="UniProtKB-UniRule"/>
</dbReference>
<protein>
    <recommendedName>
        <fullName evidence="7 9">Uroporphyrinogen-III synthase</fullName>
        <ecNumber evidence="3 9">4.2.1.75</ecNumber>
    </recommendedName>
</protein>
<evidence type="ECO:0000256" key="7">
    <source>
        <dbReference type="ARBA" id="ARBA00040167"/>
    </source>
</evidence>
<dbReference type="GO" id="GO:0006782">
    <property type="term" value="P:protoporphyrinogen IX biosynthetic process"/>
    <property type="evidence" value="ECO:0007669"/>
    <property type="project" value="UniProtKB-UniRule"/>
</dbReference>
<dbReference type="PANTHER" id="PTHR38042:SF1">
    <property type="entry name" value="UROPORPHYRINOGEN-III SYNTHASE, CHLOROPLASTIC"/>
    <property type="match status" value="1"/>
</dbReference>
<dbReference type="Pfam" id="PF02602">
    <property type="entry name" value="HEM4"/>
    <property type="match status" value="1"/>
</dbReference>
<evidence type="ECO:0000259" key="10">
    <source>
        <dbReference type="Pfam" id="PF02602"/>
    </source>
</evidence>
<keyword evidence="4 9" id="KW-0456">Lyase</keyword>
<dbReference type="PANTHER" id="PTHR38042">
    <property type="entry name" value="UROPORPHYRINOGEN-III SYNTHASE, CHLOROPLASTIC"/>
    <property type="match status" value="1"/>
</dbReference>
<dbReference type="SUPFAM" id="SSF69618">
    <property type="entry name" value="HemD-like"/>
    <property type="match status" value="1"/>
</dbReference>
<dbReference type="InterPro" id="IPR039793">
    <property type="entry name" value="UROS/Hem4"/>
</dbReference>
<evidence type="ECO:0000256" key="1">
    <source>
        <dbReference type="ARBA" id="ARBA00004772"/>
    </source>
</evidence>
<dbReference type="UniPathway" id="UPA00251">
    <property type="reaction ID" value="UER00320"/>
</dbReference>
<dbReference type="EC" id="4.2.1.75" evidence="3 9"/>
<comment type="catalytic activity">
    <reaction evidence="8 9">
        <text>hydroxymethylbilane = uroporphyrinogen III + H2O</text>
        <dbReference type="Rhea" id="RHEA:18965"/>
        <dbReference type="ChEBI" id="CHEBI:15377"/>
        <dbReference type="ChEBI" id="CHEBI:57308"/>
        <dbReference type="ChEBI" id="CHEBI:57845"/>
        <dbReference type="EC" id="4.2.1.75"/>
    </reaction>
</comment>
<dbReference type="EMBL" id="LR699119">
    <property type="protein sequence ID" value="VVC74819.1"/>
    <property type="molecule type" value="Genomic_DNA"/>
</dbReference>
<dbReference type="InterPro" id="IPR003754">
    <property type="entry name" value="4pyrrol_synth_uPrphyn_synth"/>
</dbReference>
<dbReference type="KEGG" id="asip:AQUSIP_00910"/>
<dbReference type="AlphaFoldDB" id="A0A5E4PD50"/>
<evidence type="ECO:0000256" key="2">
    <source>
        <dbReference type="ARBA" id="ARBA00008133"/>
    </source>
</evidence>
<organism evidence="11 12">
    <name type="scientific">Aquicella siphonis</name>
    <dbReference type="NCBI Taxonomy" id="254247"/>
    <lineage>
        <taxon>Bacteria</taxon>
        <taxon>Pseudomonadati</taxon>
        <taxon>Pseudomonadota</taxon>
        <taxon>Gammaproteobacteria</taxon>
        <taxon>Legionellales</taxon>
        <taxon>Coxiellaceae</taxon>
        <taxon>Aquicella</taxon>
    </lineage>
</organism>
<accession>A0A5E4PD50</accession>
<keyword evidence="12" id="KW-1185">Reference proteome</keyword>
<evidence type="ECO:0000256" key="9">
    <source>
        <dbReference type="RuleBase" id="RU366031"/>
    </source>
</evidence>
<dbReference type="RefSeq" id="WP_148337571.1">
    <property type="nucleotide sequence ID" value="NZ_LR699119.1"/>
</dbReference>
<comment type="similarity">
    <text evidence="2 9">Belongs to the uroporphyrinogen-III synthase family.</text>
</comment>
<evidence type="ECO:0000313" key="12">
    <source>
        <dbReference type="Proteomes" id="UP000324194"/>
    </source>
</evidence>
<comment type="pathway">
    <text evidence="1 9">Porphyrin-containing compound metabolism; protoporphyrin-IX biosynthesis; coproporphyrinogen-III from 5-aminolevulinate: step 3/4.</text>
</comment>
<comment type="function">
    <text evidence="6 9">Catalyzes cyclization of the linear tetrapyrrole, hydroxymethylbilane, to the macrocyclic uroporphyrinogen III.</text>
</comment>
<dbReference type="CDD" id="cd06578">
    <property type="entry name" value="HemD"/>
    <property type="match status" value="1"/>
</dbReference>
<dbReference type="Proteomes" id="UP000324194">
    <property type="component" value="Chromosome 1"/>
</dbReference>
<evidence type="ECO:0000256" key="4">
    <source>
        <dbReference type="ARBA" id="ARBA00023239"/>
    </source>
</evidence>
<dbReference type="Gene3D" id="3.40.50.10090">
    <property type="match status" value="2"/>
</dbReference>
<reference evidence="11 12" key="1">
    <citation type="submission" date="2019-08" db="EMBL/GenBank/DDBJ databases">
        <authorList>
            <person name="Guy L."/>
        </authorList>
    </citation>
    <scope>NUCLEOTIDE SEQUENCE [LARGE SCALE GENOMIC DNA]</scope>
    <source>
        <strain evidence="11 12">SGT-108</strain>
    </source>
</reference>
<evidence type="ECO:0000313" key="11">
    <source>
        <dbReference type="EMBL" id="VVC74819.1"/>
    </source>
</evidence>
<dbReference type="OrthoDB" id="9787650at2"/>
<sequence>MNDLQDLHILVTRPEPQGQELCRQITARGGQAINFPVIAFSPPPDLCAFTSGIAALGDQDWLIFISPQSVHASTAEITRVWPRLPDRVRIAATGAGTAKALRDAGLKVTACPHADWSSEGILAMPEFQSVGGQKIAVLRGQGGRELIDQALAARGARIMTIIAYERVLPRTDVNPVLALLRENRIDVTVCTSFEGARNLKTLLGEAGWPFIRKIPLIVMSERIKSLAQDLGFQTIWVTRNASQAAILERCRKKD</sequence>
<feature type="domain" description="Tetrapyrrole biosynthesis uroporphyrinogen III synthase" evidence="10">
    <location>
        <begin position="21"/>
        <end position="247"/>
    </location>
</feature>
<evidence type="ECO:0000256" key="6">
    <source>
        <dbReference type="ARBA" id="ARBA00037589"/>
    </source>
</evidence>
<dbReference type="InterPro" id="IPR036108">
    <property type="entry name" value="4pyrrol_syn_uPrphyn_synt_sf"/>
</dbReference>
<evidence type="ECO:0000256" key="8">
    <source>
        <dbReference type="ARBA" id="ARBA00048617"/>
    </source>
</evidence>
<keyword evidence="5 9" id="KW-0627">Porphyrin biosynthesis</keyword>
<name>A0A5E4PD50_9COXI</name>
<gene>
    <name evidence="11" type="primary">hemD</name>
    <name evidence="11" type="ORF">AQUSIP_00910</name>
</gene>
<evidence type="ECO:0000256" key="3">
    <source>
        <dbReference type="ARBA" id="ARBA00013109"/>
    </source>
</evidence>
<evidence type="ECO:0000256" key="5">
    <source>
        <dbReference type="ARBA" id="ARBA00023244"/>
    </source>
</evidence>